<dbReference type="EMBL" id="KZ824538">
    <property type="protein sequence ID" value="RAK92645.1"/>
    <property type="molecule type" value="Genomic_DNA"/>
</dbReference>
<evidence type="ECO:0000313" key="2">
    <source>
        <dbReference type="Proteomes" id="UP000249748"/>
    </source>
</evidence>
<reference evidence="1" key="1">
    <citation type="submission" date="2018-02" db="EMBL/GenBank/DDBJ databases">
        <title>The genomes of Aspergillus section Nigri reveals drivers in fungal speciation.</title>
        <authorList>
            <consortium name="DOE Joint Genome Institute"/>
            <person name="Vesth T.C."/>
            <person name="Nybo J."/>
            <person name="Theobald S."/>
            <person name="Brandl J."/>
            <person name="Frisvad J.C."/>
            <person name="Nielsen K.F."/>
            <person name="Lyhne E.K."/>
            <person name="Kogle M.E."/>
            <person name="Kuo A."/>
            <person name="Riley R."/>
            <person name="Clum A."/>
            <person name="Nolan M."/>
            <person name="Lipzen A."/>
            <person name="Salamov A."/>
            <person name="Henrissat B."/>
            <person name="Wiebenga A."/>
            <person name="De vries R.P."/>
            <person name="Grigoriev I.V."/>
            <person name="Mortensen U.H."/>
            <person name="Andersen M.R."/>
            <person name="Baker S.E."/>
        </authorList>
    </citation>
    <scope>NUCLEOTIDE SEQUENCE</scope>
    <source>
        <strain evidence="1">CBS 115574</strain>
    </source>
</reference>
<dbReference type="Proteomes" id="UP000249748">
    <property type="component" value="Unassembled WGS sequence"/>
</dbReference>
<sequence>MEEWIWGEGGEREREVKGGEEEGKGEKKKKGRKTEDRQDRQTESSKIKRERERERGARVEWKWINQFQFGFWWRIISLVGGWMDEGNKKKKKKKKKSNNDNNDVNILIIIITNHLSRSSPPLHPSEKIRDRSPREGKERGLGDRPLGAKGRRLQTCWFRGKEPTILKRLTATIITTTITNQPTDQPKHRQLLTKVRSTKNITPASLDTLPTDASYLPT</sequence>
<evidence type="ECO:0000313" key="1">
    <source>
        <dbReference type="EMBL" id="RAK92645.1"/>
    </source>
</evidence>
<accession>A0ACD1IPZ2</accession>
<proteinExistence type="predicted"/>
<organism evidence="1 2">
    <name type="scientific">Aspergillus costaricaensis CBS 115574</name>
    <dbReference type="NCBI Taxonomy" id="1448317"/>
    <lineage>
        <taxon>Eukaryota</taxon>
        <taxon>Fungi</taxon>
        <taxon>Dikarya</taxon>
        <taxon>Ascomycota</taxon>
        <taxon>Pezizomycotina</taxon>
        <taxon>Eurotiomycetes</taxon>
        <taxon>Eurotiomycetidae</taxon>
        <taxon>Eurotiales</taxon>
        <taxon>Aspergillaceae</taxon>
        <taxon>Aspergillus</taxon>
        <taxon>Aspergillus subgen. Circumdati</taxon>
    </lineage>
</organism>
<gene>
    <name evidence="1" type="ORF">BO79DRAFT_214079</name>
</gene>
<keyword evidence="2" id="KW-1185">Reference proteome</keyword>
<protein>
    <submittedName>
        <fullName evidence="1">Uncharacterized protein</fullName>
    </submittedName>
</protein>
<name>A0ACD1IPZ2_9EURO</name>